<proteinExistence type="predicted"/>
<sequence>MSLEIEKCQKCGKNYEVSEQGGQMPGTKESEDITCPYSGCGHTITRRSNGYFVTHALPEDKQ</sequence>
<dbReference type="EMBL" id="CP019290">
    <property type="protein sequence ID" value="AXX59640.1"/>
    <property type="molecule type" value="Genomic_DNA"/>
</dbReference>
<protein>
    <submittedName>
        <fullName evidence="1">Uncharacterized protein</fullName>
    </submittedName>
</protein>
<gene>
    <name evidence="1" type="ORF">FORC53_1301</name>
</gene>
<dbReference type="AlphaFoldDB" id="A0AAN1PND0"/>
<organism evidence="1 2">
    <name type="scientific">Vibrio vulnificus</name>
    <dbReference type="NCBI Taxonomy" id="672"/>
    <lineage>
        <taxon>Bacteria</taxon>
        <taxon>Pseudomonadati</taxon>
        <taxon>Pseudomonadota</taxon>
        <taxon>Gammaproteobacteria</taxon>
        <taxon>Vibrionales</taxon>
        <taxon>Vibrionaceae</taxon>
        <taxon>Vibrio</taxon>
    </lineage>
</organism>
<accession>A0AAN1PND0</accession>
<dbReference type="Proteomes" id="UP000263418">
    <property type="component" value="Chromosome 1"/>
</dbReference>
<name>A0AAN1PND0_VIBVL</name>
<reference evidence="1 2" key="1">
    <citation type="submission" date="2017-01" db="EMBL/GenBank/DDBJ databases">
        <title>Complete Genome Sequence of Vibrio vulnificus FORC_053.</title>
        <authorList>
            <consortium name="Food-borne Pathogen Omics Research Center"/>
            <person name="Chung H.Y."/>
            <person name="Na E.J."/>
            <person name="Song J.S."/>
            <person name="Kim H."/>
            <person name="Lee J.-H."/>
            <person name="Ryu S."/>
            <person name="Choi S.H."/>
        </authorList>
    </citation>
    <scope>NUCLEOTIDE SEQUENCE [LARGE SCALE GENOMIC DNA]</scope>
    <source>
        <strain evidence="1 2">FORC_053</strain>
    </source>
</reference>
<dbReference type="RefSeq" id="WP_118893597.1">
    <property type="nucleotide sequence ID" value="NZ_CP019290.1"/>
</dbReference>
<evidence type="ECO:0000313" key="2">
    <source>
        <dbReference type="Proteomes" id="UP000263418"/>
    </source>
</evidence>
<evidence type="ECO:0000313" key="1">
    <source>
        <dbReference type="EMBL" id="AXX59640.1"/>
    </source>
</evidence>